<dbReference type="EMBL" id="LR797368">
    <property type="protein sequence ID" value="CAB4210573.1"/>
    <property type="molecule type" value="Genomic_DNA"/>
</dbReference>
<protein>
    <submittedName>
        <fullName evidence="4">Uncharacterized protein</fullName>
    </submittedName>
</protein>
<proteinExistence type="predicted"/>
<gene>
    <name evidence="2" type="ORF">UFOVP1306_58</name>
    <name evidence="3" type="ORF">UFOVP1422_60</name>
    <name evidence="4" type="ORF">UFOVP1519_5</name>
</gene>
<sequence length="66" mass="7398">MSSYSLQDAAESYSESDQYDDDSDAWDLAVASGEIDSSATDYGESKECEQAIWNYYEYMLDVRAGV</sequence>
<evidence type="ECO:0000313" key="2">
    <source>
        <dbReference type="EMBL" id="CAB4198208.1"/>
    </source>
</evidence>
<dbReference type="EMBL" id="LR797265">
    <property type="protein sequence ID" value="CAB4198208.1"/>
    <property type="molecule type" value="Genomic_DNA"/>
</dbReference>
<evidence type="ECO:0000256" key="1">
    <source>
        <dbReference type="SAM" id="MobiDB-lite"/>
    </source>
</evidence>
<feature type="region of interest" description="Disordered" evidence="1">
    <location>
        <begin position="1"/>
        <end position="25"/>
    </location>
</feature>
<name>A0A6J7XB53_9CAUD</name>
<reference evidence="4" key="1">
    <citation type="submission" date="2020-05" db="EMBL/GenBank/DDBJ databases">
        <authorList>
            <person name="Chiriac C."/>
            <person name="Salcher M."/>
            <person name="Ghai R."/>
            <person name="Kavagutti S V."/>
        </authorList>
    </citation>
    <scope>NUCLEOTIDE SEQUENCE</scope>
</reference>
<organism evidence="4">
    <name type="scientific">uncultured Caudovirales phage</name>
    <dbReference type="NCBI Taxonomy" id="2100421"/>
    <lineage>
        <taxon>Viruses</taxon>
        <taxon>Duplodnaviria</taxon>
        <taxon>Heunggongvirae</taxon>
        <taxon>Uroviricota</taxon>
        <taxon>Caudoviricetes</taxon>
        <taxon>Peduoviridae</taxon>
        <taxon>Maltschvirus</taxon>
        <taxon>Maltschvirus maltsch</taxon>
    </lineage>
</organism>
<accession>A0A6J7XB53</accession>
<dbReference type="EMBL" id="LR798370">
    <property type="protein sequence ID" value="CAB5227098.1"/>
    <property type="molecule type" value="Genomic_DNA"/>
</dbReference>
<evidence type="ECO:0000313" key="3">
    <source>
        <dbReference type="EMBL" id="CAB4210573.1"/>
    </source>
</evidence>
<evidence type="ECO:0000313" key="4">
    <source>
        <dbReference type="EMBL" id="CAB5227098.1"/>
    </source>
</evidence>